<keyword evidence="3" id="KW-1185">Reference proteome</keyword>
<sequence length="115" mass="12927">MNSHTNNTRTVRCSDLGPSRSIFLPSFQHKSDEAIGTAFGIPYQSPSLTFTKIDSHPSLPAQVNLHYILYLVPIFLVLILFFVCFPSLDFFLPLSSITSLAESQFFAGQTTKYLY</sequence>
<reference evidence="2 3" key="1">
    <citation type="submission" date="2016-08" db="EMBL/GenBank/DDBJ databases">
        <authorList>
            <consortium name="Lentinula edodes genome sequencing consortium"/>
            <person name="Sakamoto Y."/>
            <person name="Nakade K."/>
            <person name="Sato S."/>
            <person name="Yoshida Y."/>
            <person name="Miyazaki K."/>
            <person name="Natsume S."/>
            <person name="Konno N."/>
        </authorList>
    </citation>
    <scope>NUCLEOTIDE SEQUENCE [LARGE SCALE GENOMIC DNA]</scope>
    <source>
        <strain evidence="2 3">NBRC 111202</strain>
    </source>
</reference>
<accession>A0A1Q3ENN6</accession>
<keyword evidence="1" id="KW-0812">Transmembrane</keyword>
<protein>
    <recommendedName>
        <fullName evidence="4">Transmembrane protein</fullName>
    </recommendedName>
</protein>
<name>A0A1Q3ENN6_LENED</name>
<dbReference type="Proteomes" id="UP000188533">
    <property type="component" value="Unassembled WGS sequence"/>
</dbReference>
<evidence type="ECO:0000313" key="3">
    <source>
        <dbReference type="Proteomes" id="UP000188533"/>
    </source>
</evidence>
<gene>
    <name evidence="2" type="ORF">LENED_010880</name>
</gene>
<evidence type="ECO:0008006" key="4">
    <source>
        <dbReference type="Google" id="ProtNLM"/>
    </source>
</evidence>
<proteinExistence type="predicted"/>
<evidence type="ECO:0000256" key="1">
    <source>
        <dbReference type="SAM" id="Phobius"/>
    </source>
</evidence>
<organism evidence="2 3">
    <name type="scientific">Lentinula edodes</name>
    <name type="common">Shiitake mushroom</name>
    <name type="synonym">Lentinus edodes</name>
    <dbReference type="NCBI Taxonomy" id="5353"/>
    <lineage>
        <taxon>Eukaryota</taxon>
        <taxon>Fungi</taxon>
        <taxon>Dikarya</taxon>
        <taxon>Basidiomycota</taxon>
        <taxon>Agaricomycotina</taxon>
        <taxon>Agaricomycetes</taxon>
        <taxon>Agaricomycetidae</taxon>
        <taxon>Agaricales</taxon>
        <taxon>Marasmiineae</taxon>
        <taxon>Omphalotaceae</taxon>
        <taxon>Lentinula</taxon>
    </lineage>
</organism>
<dbReference type="EMBL" id="BDGU01000743">
    <property type="protein sequence ID" value="GAW08796.1"/>
    <property type="molecule type" value="Genomic_DNA"/>
</dbReference>
<keyword evidence="1" id="KW-0472">Membrane</keyword>
<evidence type="ECO:0000313" key="2">
    <source>
        <dbReference type="EMBL" id="GAW08796.1"/>
    </source>
</evidence>
<keyword evidence="1" id="KW-1133">Transmembrane helix</keyword>
<comment type="caution">
    <text evidence="2">The sequence shown here is derived from an EMBL/GenBank/DDBJ whole genome shotgun (WGS) entry which is preliminary data.</text>
</comment>
<reference evidence="2 3" key="2">
    <citation type="submission" date="2017-02" db="EMBL/GenBank/DDBJ databases">
        <title>A genome survey and senescence transcriptome analysis in Lentinula edodes.</title>
        <authorList>
            <person name="Sakamoto Y."/>
            <person name="Nakade K."/>
            <person name="Sato S."/>
            <person name="Yoshida Y."/>
            <person name="Miyazaki K."/>
            <person name="Natsume S."/>
            <person name="Konno N."/>
        </authorList>
    </citation>
    <scope>NUCLEOTIDE SEQUENCE [LARGE SCALE GENOMIC DNA]</scope>
    <source>
        <strain evidence="2 3">NBRC 111202</strain>
    </source>
</reference>
<feature type="transmembrane region" description="Helical" evidence="1">
    <location>
        <begin position="67"/>
        <end position="92"/>
    </location>
</feature>
<dbReference type="AlphaFoldDB" id="A0A1Q3ENN6"/>